<dbReference type="PANTHER" id="PTHR48081">
    <property type="entry name" value="AB HYDROLASE SUPERFAMILY PROTEIN C4A8.06C"/>
    <property type="match status" value="1"/>
</dbReference>
<gene>
    <name evidence="4" type="ORF">PGLA2088_LOCUS50159</name>
</gene>
<dbReference type="SUPFAM" id="SSF53474">
    <property type="entry name" value="alpha/beta-Hydrolases"/>
    <property type="match status" value="1"/>
</dbReference>
<dbReference type="InterPro" id="IPR050300">
    <property type="entry name" value="GDXG_lipolytic_enzyme"/>
</dbReference>
<dbReference type="Gene3D" id="1.25.10.10">
    <property type="entry name" value="Leucine-rich Repeat Variant"/>
    <property type="match status" value="1"/>
</dbReference>
<reference evidence="4" key="1">
    <citation type="submission" date="2021-02" db="EMBL/GenBank/DDBJ databases">
        <authorList>
            <person name="Dougan E. K."/>
            <person name="Rhodes N."/>
            <person name="Thang M."/>
            <person name="Chan C."/>
        </authorList>
    </citation>
    <scope>NUCLEOTIDE SEQUENCE</scope>
</reference>
<comment type="caution">
    <text evidence="4">The sequence shown here is derived from an EMBL/GenBank/DDBJ whole genome shotgun (WGS) entry which is preliminary data.</text>
</comment>
<dbReference type="InterPro" id="IPR011989">
    <property type="entry name" value="ARM-like"/>
</dbReference>
<accession>A0A813M169</accession>
<dbReference type="Proteomes" id="UP000626109">
    <property type="component" value="Unassembled WGS sequence"/>
</dbReference>
<protein>
    <recommendedName>
        <fullName evidence="3">BD-FAE-like domain-containing protein</fullName>
    </recommendedName>
</protein>
<organism evidence="4 5">
    <name type="scientific">Polarella glacialis</name>
    <name type="common">Dinoflagellate</name>
    <dbReference type="NCBI Taxonomy" id="89957"/>
    <lineage>
        <taxon>Eukaryota</taxon>
        <taxon>Sar</taxon>
        <taxon>Alveolata</taxon>
        <taxon>Dinophyceae</taxon>
        <taxon>Suessiales</taxon>
        <taxon>Suessiaceae</taxon>
        <taxon>Polarella</taxon>
    </lineage>
</organism>
<dbReference type="GO" id="GO:0016787">
    <property type="term" value="F:hydrolase activity"/>
    <property type="evidence" value="ECO:0007669"/>
    <property type="project" value="UniProtKB-KW"/>
</dbReference>
<dbReference type="Pfam" id="PF20434">
    <property type="entry name" value="BD-FAE"/>
    <property type="match status" value="1"/>
</dbReference>
<proteinExistence type="predicted"/>
<feature type="compositionally biased region" description="Basic and acidic residues" evidence="2">
    <location>
        <begin position="52"/>
        <end position="102"/>
    </location>
</feature>
<feature type="region of interest" description="Disordered" evidence="2">
    <location>
        <begin position="42"/>
        <end position="102"/>
    </location>
</feature>
<dbReference type="PANTHER" id="PTHR48081:SF13">
    <property type="entry name" value="ALPHA_BETA HYDROLASE"/>
    <property type="match status" value="1"/>
</dbReference>
<feature type="domain" description="BD-FAE-like" evidence="3">
    <location>
        <begin position="142"/>
        <end position="341"/>
    </location>
</feature>
<evidence type="ECO:0000259" key="3">
    <source>
        <dbReference type="Pfam" id="PF20434"/>
    </source>
</evidence>
<dbReference type="EMBL" id="CAJNNW010037320">
    <property type="protein sequence ID" value="CAE8740776.1"/>
    <property type="molecule type" value="Genomic_DNA"/>
</dbReference>
<evidence type="ECO:0000256" key="1">
    <source>
        <dbReference type="ARBA" id="ARBA00022801"/>
    </source>
</evidence>
<dbReference type="InterPro" id="IPR049492">
    <property type="entry name" value="BD-FAE-like_dom"/>
</dbReference>
<evidence type="ECO:0000256" key="2">
    <source>
        <dbReference type="SAM" id="MobiDB-lite"/>
    </source>
</evidence>
<dbReference type="InterPro" id="IPR029058">
    <property type="entry name" value="AB_hydrolase_fold"/>
</dbReference>
<dbReference type="Gene3D" id="3.40.50.1820">
    <property type="entry name" value="alpha/beta hydrolase"/>
    <property type="match status" value="1"/>
</dbReference>
<evidence type="ECO:0000313" key="5">
    <source>
        <dbReference type="Proteomes" id="UP000626109"/>
    </source>
</evidence>
<sequence length="615" mass="65095">MGVKALPFLVLGSGFLALDRHGSWFLTAGLLPCHSPGSAMNALMTASGPEDAQLRESPERAGQLRKEEELEKRRHASAKKEAAKAAERAQRAQHQEQKVREEAAVTTAGLDVQWDKAYATVSNKEGEVRNICFDLWRATRPGTDGPAPVVVWLHGGGWKFGTHHTMPAFLHKFVDAGFAIASVGYRKSGDAAFPANLHDCKAAVRWLRANGQDFGLSKERIAVLGNSAGAHLASLLGTTAGIAVLEGGHLGHEQESSAVDAVVAIAGPADLWQTCGNHDSPKTLEAQLLGAAVGTVPDLARFASPVTHAARAAALPPFLLLHGDQDEDVPFEQSELLLQALLSSGSEASLIRIAGGKHPKFGDRLQNGADVSLESAWDAWSEALEQSAVRFLQRARSATAPQQIGSQSWAVPVRAQPAQSRCQHVGPIVEVTDIALAVVAAKLLKSCNSAAQSNELPEADARRFLGLLLHLLVAVVQRRPAHHYALAPLAGLIAAAAAKGQGDELAVAFQAVCEVTLQRLSAAGGVASCSPQDLTPLFELLLAAATDLEEALYGSSVFGQLEQLAIAALGCTDRDLNRSLLQFLVKFALSSDTRVQQLFSRSAPTTSALAVAFLL</sequence>
<evidence type="ECO:0000313" key="4">
    <source>
        <dbReference type="EMBL" id="CAE8740776.1"/>
    </source>
</evidence>
<dbReference type="AlphaFoldDB" id="A0A813M169"/>
<keyword evidence="1" id="KW-0378">Hydrolase</keyword>
<name>A0A813M169_POLGL</name>